<sequence>MNKFVQSAVALLAIPFAVASHAAEPPSPAVAVDLYLKTLVNHDEQAIQQLNDYLRADRLRSGRSADYANAADLKKADEEFPGEVAKMAQKLFPAEQQQALGAPLTALMATVQQARQKSECKVLESDKPAMDQDVLTANVKFECALVKAPETWVEGIQRLVRTKGTLADNLSGLKQLQAGYAIPLNFTYQGTFGVSMVPKDKNEAWRNDFAREPVDQMFEAL</sequence>
<keyword evidence="3" id="KW-1185">Reference proteome</keyword>
<dbReference type="Proteomes" id="UP000634919">
    <property type="component" value="Unassembled WGS sequence"/>
</dbReference>
<dbReference type="RefSeq" id="WP_191722088.1">
    <property type="nucleotide sequence ID" value="NZ_JACSQK010000002.1"/>
</dbReference>
<feature type="signal peptide" evidence="1">
    <location>
        <begin position="1"/>
        <end position="22"/>
    </location>
</feature>
<feature type="chain" id="PRO_5046148732" evidence="1">
    <location>
        <begin position="23"/>
        <end position="221"/>
    </location>
</feature>
<evidence type="ECO:0000313" key="3">
    <source>
        <dbReference type="Proteomes" id="UP000634919"/>
    </source>
</evidence>
<evidence type="ECO:0000313" key="2">
    <source>
        <dbReference type="EMBL" id="MBD7959679.1"/>
    </source>
</evidence>
<evidence type="ECO:0000256" key="1">
    <source>
        <dbReference type="SAM" id="SignalP"/>
    </source>
</evidence>
<dbReference type="EMBL" id="JACSQK010000002">
    <property type="protein sequence ID" value="MBD7959679.1"/>
    <property type="molecule type" value="Genomic_DNA"/>
</dbReference>
<protein>
    <submittedName>
        <fullName evidence="2">Uncharacterized protein</fullName>
    </submittedName>
</protein>
<reference evidence="2 3" key="1">
    <citation type="submission" date="2020-08" db="EMBL/GenBank/DDBJ databases">
        <title>A Genomic Blueprint of the Chicken Gut Microbiome.</title>
        <authorList>
            <person name="Gilroy R."/>
            <person name="Ravi A."/>
            <person name="Getino M."/>
            <person name="Pursley I."/>
            <person name="Horton D.L."/>
            <person name="Alikhan N.-F."/>
            <person name="Baker D."/>
            <person name="Gharbi K."/>
            <person name="Hall N."/>
            <person name="Watson M."/>
            <person name="Adriaenssens E.M."/>
            <person name="Foster-Nyarko E."/>
            <person name="Jarju S."/>
            <person name="Secka A."/>
            <person name="Antonio M."/>
            <person name="Oren A."/>
            <person name="Chaudhuri R."/>
            <person name="La Ragione R.M."/>
            <person name="Hildebrand F."/>
            <person name="Pallen M.J."/>
        </authorList>
    </citation>
    <scope>NUCLEOTIDE SEQUENCE [LARGE SCALE GENOMIC DNA]</scope>
    <source>
        <strain evidence="2 3">Sa2CVA6</strain>
    </source>
</reference>
<gene>
    <name evidence="2" type="ORF">H9646_04220</name>
</gene>
<proteinExistence type="predicted"/>
<comment type="caution">
    <text evidence="2">The sequence shown here is derived from an EMBL/GenBank/DDBJ whole genome shotgun (WGS) entry which is preliminary data.</text>
</comment>
<organism evidence="2 3">
    <name type="scientific">Comamonas avium</name>
    <dbReference type="NCBI Taxonomy" id="2762231"/>
    <lineage>
        <taxon>Bacteria</taxon>
        <taxon>Pseudomonadati</taxon>
        <taxon>Pseudomonadota</taxon>
        <taxon>Betaproteobacteria</taxon>
        <taxon>Burkholderiales</taxon>
        <taxon>Comamonadaceae</taxon>
        <taxon>Comamonas</taxon>
    </lineage>
</organism>
<name>A0ABR8S879_9BURK</name>
<accession>A0ABR8S879</accession>
<keyword evidence="1" id="KW-0732">Signal</keyword>